<dbReference type="PANTHER" id="PTHR43877">
    <property type="entry name" value="AMINOALKYLPHOSPHONATE N-ACETYLTRANSFERASE-RELATED-RELATED"/>
    <property type="match status" value="1"/>
</dbReference>
<reference evidence="4 5" key="1">
    <citation type="journal article" date="2014" name="PLoS Genet.">
        <title>Phylogenetically driven sequencing of extremely halophilic archaea reveals strategies for static and dynamic osmo-response.</title>
        <authorList>
            <person name="Becker E.A."/>
            <person name="Seitzer P.M."/>
            <person name="Tritt A."/>
            <person name="Larsen D."/>
            <person name="Krusor M."/>
            <person name="Yao A.I."/>
            <person name="Wu D."/>
            <person name="Madern D."/>
            <person name="Eisen J.A."/>
            <person name="Darling A.E."/>
            <person name="Facciotti M.T."/>
        </authorList>
    </citation>
    <scope>NUCLEOTIDE SEQUENCE [LARGE SCALE GENOMIC DNA]</scope>
    <source>
        <strain evidence="4 5">DSM 5350</strain>
    </source>
</reference>
<gene>
    <name evidence="4" type="ORF">C449_12877</name>
</gene>
<comment type="caution">
    <text evidence="4">The sequence shown here is derived from an EMBL/GenBank/DDBJ whole genome shotgun (WGS) entry which is preliminary data.</text>
</comment>
<protein>
    <submittedName>
        <fullName evidence="4">N-acetyltransferase GCN5</fullName>
    </submittedName>
</protein>
<feature type="domain" description="N-acetyltransferase" evidence="3">
    <location>
        <begin position="1"/>
        <end position="152"/>
    </location>
</feature>
<dbReference type="InterPro" id="IPR000182">
    <property type="entry name" value="GNAT_dom"/>
</dbReference>
<dbReference type="PATRIC" id="fig|1227455.4.peg.2636"/>
<dbReference type="InterPro" id="IPR050832">
    <property type="entry name" value="Bact_Acetyltransf"/>
</dbReference>
<evidence type="ECO:0000313" key="4">
    <source>
        <dbReference type="EMBL" id="EMA43713.1"/>
    </source>
</evidence>
<evidence type="ECO:0000256" key="2">
    <source>
        <dbReference type="ARBA" id="ARBA00023315"/>
    </source>
</evidence>
<dbReference type="PROSITE" id="PS51186">
    <property type="entry name" value="GNAT"/>
    <property type="match status" value="1"/>
</dbReference>
<dbReference type="RefSeq" id="WP_006078434.1">
    <property type="nucleotide sequence ID" value="NZ_AOMD01000028.1"/>
</dbReference>
<dbReference type="InParanoid" id="M0MEF1"/>
<proteinExistence type="predicted"/>
<dbReference type="AlphaFoldDB" id="M0MEF1"/>
<dbReference type="SUPFAM" id="SSF55729">
    <property type="entry name" value="Acyl-CoA N-acyltransferases (Nat)"/>
    <property type="match status" value="1"/>
</dbReference>
<evidence type="ECO:0000313" key="5">
    <source>
        <dbReference type="Proteomes" id="UP000011669"/>
    </source>
</evidence>
<dbReference type="STRING" id="1227455.C449_12877"/>
<keyword evidence="1 4" id="KW-0808">Transferase</keyword>
<sequence>MYVRLATHEDRAALPALHTAAVEAFGPDGYDADQVRKWAKADERSPDDYDVDATDEHFTVAVRESEVAGFGHLVLDAGEVHAVYVHPDHAGRGVGSALLAELEGYARGRGCSVLTLQSSLNAAGFYEKAGYERVGESESPGGLAVVEMRKEL</sequence>
<keyword evidence="5" id="KW-1185">Reference proteome</keyword>
<name>M0MEF1_9EURY</name>
<dbReference type="Gene3D" id="3.40.630.30">
    <property type="match status" value="1"/>
</dbReference>
<evidence type="ECO:0000256" key="1">
    <source>
        <dbReference type="ARBA" id="ARBA00022679"/>
    </source>
</evidence>
<evidence type="ECO:0000259" key="3">
    <source>
        <dbReference type="PROSITE" id="PS51186"/>
    </source>
</evidence>
<keyword evidence="2" id="KW-0012">Acyltransferase</keyword>
<dbReference type="EMBL" id="AOMD01000028">
    <property type="protein sequence ID" value="EMA43713.1"/>
    <property type="molecule type" value="Genomic_DNA"/>
</dbReference>
<dbReference type="InterPro" id="IPR016181">
    <property type="entry name" value="Acyl_CoA_acyltransferase"/>
</dbReference>
<accession>M0MEF1</accession>
<dbReference type="Proteomes" id="UP000011669">
    <property type="component" value="Unassembled WGS sequence"/>
</dbReference>
<dbReference type="OrthoDB" id="111868at2157"/>
<dbReference type="CDD" id="cd04301">
    <property type="entry name" value="NAT_SF"/>
    <property type="match status" value="1"/>
</dbReference>
<organism evidence="4 5">
    <name type="scientific">Halococcus saccharolyticus DSM 5350</name>
    <dbReference type="NCBI Taxonomy" id="1227455"/>
    <lineage>
        <taxon>Archaea</taxon>
        <taxon>Methanobacteriati</taxon>
        <taxon>Methanobacteriota</taxon>
        <taxon>Stenosarchaea group</taxon>
        <taxon>Halobacteria</taxon>
        <taxon>Halobacteriales</taxon>
        <taxon>Halococcaceae</taxon>
        <taxon>Halococcus</taxon>
    </lineage>
</organism>
<dbReference type="GO" id="GO:0016747">
    <property type="term" value="F:acyltransferase activity, transferring groups other than amino-acyl groups"/>
    <property type="evidence" value="ECO:0007669"/>
    <property type="project" value="InterPro"/>
</dbReference>
<dbReference type="Pfam" id="PF13673">
    <property type="entry name" value="Acetyltransf_10"/>
    <property type="match status" value="1"/>
</dbReference>